<evidence type="ECO:0000256" key="2">
    <source>
        <dbReference type="ARBA" id="ARBA00022679"/>
    </source>
</evidence>
<gene>
    <name evidence="7" type="ORF">GlitD10_0028</name>
</gene>
<dbReference type="Proteomes" id="UP000180235">
    <property type="component" value="Chromosome"/>
</dbReference>
<protein>
    <submittedName>
        <fullName evidence="7">N-6 DNA methylase family</fullName>
    </submittedName>
</protein>
<keyword evidence="3" id="KW-0949">S-adenosyl-L-methionine</keyword>
<evidence type="ECO:0000256" key="5">
    <source>
        <dbReference type="SAM" id="Phobius"/>
    </source>
</evidence>
<keyword evidence="1 7" id="KW-0489">Methyltransferase</keyword>
<evidence type="ECO:0000259" key="6">
    <source>
        <dbReference type="Pfam" id="PF02384"/>
    </source>
</evidence>
<keyword evidence="5" id="KW-0472">Membrane</keyword>
<evidence type="ECO:0000313" key="8">
    <source>
        <dbReference type="Proteomes" id="UP000180235"/>
    </source>
</evidence>
<dbReference type="EMBL" id="CP017675">
    <property type="protein sequence ID" value="APB32329.1"/>
    <property type="molecule type" value="Genomic_DNA"/>
</dbReference>
<dbReference type="GO" id="GO:0008170">
    <property type="term" value="F:N-methyltransferase activity"/>
    <property type="evidence" value="ECO:0007669"/>
    <property type="project" value="InterPro"/>
</dbReference>
<name>A0A1J0A8U4_9CYAN</name>
<organism evidence="7 8">
    <name type="scientific">Gloeomargarita lithophora Alchichica-D10</name>
    <dbReference type="NCBI Taxonomy" id="1188229"/>
    <lineage>
        <taxon>Bacteria</taxon>
        <taxon>Bacillati</taxon>
        <taxon>Cyanobacteriota</taxon>
        <taxon>Cyanophyceae</taxon>
        <taxon>Gloeomargaritales</taxon>
        <taxon>Gloeomargaritaceae</taxon>
        <taxon>Gloeomargarita</taxon>
    </lineage>
</organism>
<keyword evidence="5" id="KW-0812">Transmembrane</keyword>
<evidence type="ECO:0000256" key="1">
    <source>
        <dbReference type="ARBA" id="ARBA00022603"/>
    </source>
</evidence>
<evidence type="ECO:0000313" key="7">
    <source>
        <dbReference type="EMBL" id="APB32329.1"/>
    </source>
</evidence>
<feature type="coiled-coil region" evidence="4">
    <location>
        <begin position="196"/>
        <end position="223"/>
    </location>
</feature>
<dbReference type="InterPro" id="IPR003356">
    <property type="entry name" value="DNA_methylase_A-5"/>
</dbReference>
<dbReference type="RefSeq" id="WP_216634757.1">
    <property type="nucleotide sequence ID" value="NZ_CP017675.1"/>
</dbReference>
<keyword evidence="8" id="KW-1185">Reference proteome</keyword>
<dbReference type="GO" id="GO:0032259">
    <property type="term" value="P:methylation"/>
    <property type="evidence" value="ECO:0007669"/>
    <property type="project" value="UniProtKB-KW"/>
</dbReference>
<dbReference type="PANTHER" id="PTHR33841:SF5">
    <property type="entry name" value="DNA METHYLASE (MODIFICATION METHYLASE) (METHYLTRANSFERASE)-RELATED"/>
    <property type="match status" value="1"/>
</dbReference>
<dbReference type="InterPro" id="IPR050953">
    <property type="entry name" value="N4_N6_ade-DNA_methylase"/>
</dbReference>
<keyword evidence="5" id="KW-1133">Transmembrane helix</keyword>
<dbReference type="KEGG" id="glt:GlitD10_0028"/>
<feature type="transmembrane region" description="Helical" evidence="5">
    <location>
        <begin position="99"/>
        <end position="121"/>
    </location>
</feature>
<dbReference type="GO" id="GO:0003677">
    <property type="term" value="F:DNA binding"/>
    <property type="evidence" value="ECO:0007669"/>
    <property type="project" value="InterPro"/>
</dbReference>
<dbReference type="SUPFAM" id="SSF53335">
    <property type="entry name" value="S-adenosyl-L-methionine-dependent methyltransferases"/>
    <property type="match status" value="1"/>
</dbReference>
<dbReference type="PANTHER" id="PTHR33841">
    <property type="entry name" value="DNA METHYLTRANSFERASE YEEA-RELATED"/>
    <property type="match status" value="1"/>
</dbReference>
<keyword evidence="4" id="KW-0175">Coiled coil</keyword>
<dbReference type="Pfam" id="PF02384">
    <property type="entry name" value="N6_Mtase"/>
    <property type="match status" value="1"/>
</dbReference>
<sequence length="1046" mass="119985">MSARNPLTKWLALDWERPERAYNPEVRDFLAGVLAYPKDRVVTEDSGGGGYPDIKLLTTEKIAWVVGDLKKDDRELTELLRWENLWQEKRKYIEGLTQYVLFLTAHYLWVVLPTGSAVVGFEQPCNLSEITLAELQEKLQFMAYAQANHEQQWAGFLEGQFPYAYLQLDTPELLERLRQDLHLSFTELCASAEGVMARLCQEYKEFQHQEQELKRNLVAAAQDTQRRALVKLQLKSDFHRHLFEETLPRFEDQYGRDINARGNQIAERIRESFVADSVAVLVARVLFLRLIEDLNLTSRRRLSDGGPRDWAAFVEQLTGDAKALIELVSKNMGRLYQEPFQPNLFDWIYETNGVLDQVLQRLILRFNAYDFSGLSEEILGDIYQNFLPPAKRKRLGEFYTPPSIVDWILEQTVFQHGEGDLLDPSCGSGSFLVRYVHRCLADAKRRGLNGDTVVQDLQTHTWGFDLNPFATFISYFQLMWALVRFKPANQPNTIPKIHIHNLNSLVKDDDLVPLLGEDFFPPGSLARDRHQWKYILGNPPYIRAERVKYGEEMRGLWQPIWGQNSDTGLVFLYRSLTEWLTADGFLGMVVSGGYANSEAAARVWKLLYPGRIATLKKVVWLEFVGRLWDAAAIPLLLIIEKRPAQIEDEIELYVPSQWPSDQPPVNIRYGDFFDPKVNPKVTEVQGNGSDYWGDYLLPLLHPQDIPILQKLYPNGNGGNFVELKSAVQRQMSRNNRPFWFTYGIQRGGVEVTPEPTGERPIQVLAGRNISMAWAGEPVGWVDLEAVKNRPNGKLSLWAENNPSTFIVVPTLSKAMFASIIKLRDNQEIAVINTVLLAIPKSEVSAKIVTAYLNSKLARFYSLVRLRSAVLEGSSRATFYPRTLEALPWVRHLDPTIEQQLVADYDELARLAAIAKNNPDEWLLSEVENRIGNRRYKLSERRLGLNFLDWSPEDVPVEELTLDGSYIRAGLFYFQLLDADLAELVYKLLTLNTDEDTLISKAIIQKLVIPQDYPDVMATYRQRLIHFQQVESDFFAVLNRIDHTIAI</sequence>
<dbReference type="Gene3D" id="3.40.50.150">
    <property type="entry name" value="Vaccinia Virus protein VP39"/>
    <property type="match status" value="1"/>
</dbReference>
<reference evidence="7 8" key="1">
    <citation type="submission" date="2016-10" db="EMBL/GenBank/DDBJ databases">
        <title>Description of Gloeomargarita lithophora gen. nov., sp. nov., a thylakoid-bearing basal-branching cyanobacterium with intracellular carbonates, and proposal for Gloeomargaritales ord. nov.</title>
        <authorList>
            <person name="Moreira D."/>
            <person name="Tavera R."/>
            <person name="Benzerara K."/>
            <person name="Skouri-Panet F."/>
            <person name="Couradeau E."/>
            <person name="Gerard E."/>
            <person name="Loussert C."/>
            <person name="Novelo E."/>
            <person name="Zivanovic Y."/>
            <person name="Lopez-Garcia P."/>
        </authorList>
    </citation>
    <scope>NUCLEOTIDE SEQUENCE [LARGE SCALE GENOMIC DNA]</scope>
    <source>
        <strain evidence="7 8">D10</strain>
    </source>
</reference>
<evidence type="ECO:0000256" key="4">
    <source>
        <dbReference type="SAM" id="Coils"/>
    </source>
</evidence>
<evidence type="ECO:0000256" key="3">
    <source>
        <dbReference type="ARBA" id="ARBA00022691"/>
    </source>
</evidence>
<dbReference type="STRING" id="1188229.GlitD10_0028"/>
<proteinExistence type="predicted"/>
<feature type="domain" description="DNA methylase adenine-specific" evidence="6">
    <location>
        <begin position="376"/>
        <end position="473"/>
    </location>
</feature>
<dbReference type="PRINTS" id="PR00507">
    <property type="entry name" value="N12N6MTFRASE"/>
</dbReference>
<dbReference type="InterPro" id="IPR029063">
    <property type="entry name" value="SAM-dependent_MTases_sf"/>
</dbReference>
<dbReference type="AlphaFoldDB" id="A0A1J0A8U4"/>
<keyword evidence="2" id="KW-0808">Transferase</keyword>
<accession>A0A1J0A8U4</accession>